<feature type="transmembrane region" description="Helical" evidence="6">
    <location>
        <begin position="239"/>
        <end position="259"/>
    </location>
</feature>
<dbReference type="Proteomes" id="UP000239209">
    <property type="component" value="Unassembled WGS sequence"/>
</dbReference>
<organism evidence="8 9">
    <name type="scientific">Pseudosporangium ferrugineum</name>
    <dbReference type="NCBI Taxonomy" id="439699"/>
    <lineage>
        <taxon>Bacteria</taxon>
        <taxon>Bacillati</taxon>
        <taxon>Actinomycetota</taxon>
        <taxon>Actinomycetes</taxon>
        <taxon>Micromonosporales</taxon>
        <taxon>Micromonosporaceae</taxon>
        <taxon>Pseudosporangium</taxon>
    </lineage>
</organism>
<feature type="domain" description="EamA" evidence="7">
    <location>
        <begin position="149"/>
        <end position="280"/>
    </location>
</feature>
<feature type="transmembrane region" description="Helical" evidence="6">
    <location>
        <begin position="124"/>
        <end position="143"/>
    </location>
</feature>
<feature type="transmembrane region" description="Helical" evidence="6">
    <location>
        <begin position="73"/>
        <end position="93"/>
    </location>
</feature>
<dbReference type="AlphaFoldDB" id="A0A2T0SCV5"/>
<dbReference type="PANTHER" id="PTHR32322">
    <property type="entry name" value="INNER MEMBRANE TRANSPORTER"/>
    <property type="match status" value="1"/>
</dbReference>
<evidence type="ECO:0000256" key="2">
    <source>
        <dbReference type="ARBA" id="ARBA00007362"/>
    </source>
</evidence>
<dbReference type="PROSITE" id="PS51257">
    <property type="entry name" value="PROKAR_LIPOPROTEIN"/>
    <property type="match status" value="1"/>
</dbReference>
<feature type="transmembrane region" description="Helical" evidence="6">
    <location>
        <begin position="209"/>
        <end position="227"/>
    </location>
</feature>
<protein>
    <submittedName>
        <fullName evidence="8">Inner membrane transporter RhtA</fullName>
    </submittedName>
</protein>
<keyword evidence="5 6" id="KW-0472">Membrane</keyword>
<evidence type="ECO:0000256" key="3">
    <source>
        <dbReference type="ARBA" id="ARBA00022692"/>
    </source>
</evidence>
<dbReference type="RefSeq" id="WP_245908098.1">
    <property type="nucleotide sequence ID" value="NZ_PVZG01000003.1"/>
</dbReference>
<feature type="transmembrane region" description="Helical" evidence="6">
    <location>
        <begin position="179"/>
        <end position="197"/>
    </location>
</feature>
<feature type="transmembrane region" description="Helical" evidence="6">
    <location>
        <begin position="43"/>
        <end position="61"/>
    </location>
</feature>
<comment type="similarity">
    <text evidence="2">Belongs to the EamA transporter family.</text>
</comment>
<keyword evidence="4 6" id="KW-1133">Transmembrane helix</keyword>
<feature type="transmembrane region" description="Helical" evidence="6">
    <location>
        <begin position="99"/>
        <end position="117"/>
    </location>
</feature>
<gene>
    <name evidence="8" type="ORF">CLV70_103141</name>
</gene>
<proteinExistence type="inferred from homology"/>
<dbReference type="SUPFAM" id="SSF103481">
    <property type="entry name" value="Multidrug resistance efflux transporter EmrE"/>
    <property type="match status" value="2"/>
</dbReference>
<accession>A0A2T0SCV5</accession>
<feature type="transmembrane region" description="Helical" evidence="6">
    <location>
        <begin position="265"/>
        <end position="284"/>
    </location>
</feature>
<dbReference type="InterPro" id="IPR037185">
    <property type="entry name" value="EmrE-like"/>
</dbReference>
<comment type="subcellular location">
    <subcellularLocation>
        <location evidence="1">Membrane</location>
        <topology evidence="1">Multi-pass membrane protein</topology>
    </subcellularLocation>
</comment>
<keyword evidence="9" id="KW-1185">Reference proteome</keyword>
<evidence type="ECO:0000256" key="5">
    <source>
        <dbReference type="ARBA" id="ARBA00023136"/>
    </source>
</evidence>
<sequence>MTIATPRIGAAPGPAVLMVLGSCASLQVGAALAARLFPVTGSAGATLLRLSLAAGVLLAVARPAVRSWRRHQWRAVLLLGATMAGMNGFFYAAIARVPLGPAVTIQFLGPLTLAAILSRRLRDFGWVLLAAAGVAAFGFGDGATALDPLGVVFVVLAGVFWALYIVASSHAGAAVAGQGGLAVAMTVGALVLLPGGMTGAEKALTSPHLLLIALGTGLLASVIPYTLELSALRRLPKRAFGVLLSLEPAAAALAGWLLLAQPLTPIAAAAVVLVVVASIGSTAFS</sequence>
<dbReference type="EMBL" id="PVZG01000003">
    <property type="protein sequence ID" value="PRY31255.1"/>
    <property type="molecule type" value="Genomic_DNA"/>
</dbReference>
<evidence type="ECO:0000256" key="4">
    <source>
        <dbReference type="ARBA" id="ARBA00022989"/>
    </source>
</evidence>
<evidence type="ECO:0000256" key="6">
    <source>
        <dbReference type="SAM" id="Phobius"/>
    </source>
</evidence>
<dbReference type="PANTHER" id="PTHR32322:SF2">
    <property type="entry name" value="EAMA DOMAIN-CONTAINING PROTEIN"/>
    <property type="match status" value="1"/>
</dbReference>
<keyword evidence="3 6" id="KW-0812">Transmembrane</keyword>
<evidence type="ECO:0000313" key="9">
    <source>
        <dbReference type="Proteomes" id="UP000239209"/>
    </source>
</evidence>
<evidence type="ECO:0000313" key="8">
    <source>
        <dbReference type="EMBL" id="PRY31255.1"/>
    </source>
</evidence>
<dbReference type="GO" id="GO:0016020">
    <property type="term" value="C:membrane"/>
    <property type="evidence" value="ECO:0007669"/>
    <property type="project" value="UniProtKB-SubCell"/>
</dbReference>
<evidence type="ECO:0000256" key="1">
    <source>
        <dbReference type="ARBA" id="ARBA00004141"/>
    </source>
</evidence>
<feature type="transmembrane region" description="Helical" evidence="6">
    <location>
        <begin position="149"/>
        <end position="167"/>
    </location>
</feature>
<comment type="caution">
    <text evidence="8">The sequence shown here is derived from an EMBL/GenBank/DDBJ whole genome shotgun (WGS) entry which is preliminary data.</text>
</comment>
<evidence type="ECO:0000259" key="7">
    <source>
        <dbReference type="Pfam" id="PF00892"/>
    </source>
</evidence>
<reference evidence="8 9" key="1">
    <citation type="submission" date="2018-03" db="EMBL/GenBank/DDBJ databases">
        <title>Genomic Encyclopedia of Archaeal and Bacterial Type Strains, Phase II (KMG-II): from individual species to whole genera.</title>
        <authorList>
            <person name="Goeker M."/>
        </authorList>
    </citation>
    <scope>NUCLEOTIDE SEQUENCE [LARGE SCALE GENOMIC DNA]</scope>
    <source>
        <strain evidence="8 9">DSM 45348</strain>
    </source>
</reference>
<dbReference type="InterPro" id="IPR050638">
    <property type="entry name" value="AA-Vitamin_Transporters"/>
</dbReference>
<name>A0A2T0SCV5_9ACTN</name>
<dbReference type="InterPro" id="IPR000620">
    <property type="entry name" value="EamA_dom"/>
</dbReference>
<dbReference type="Pfam" id="PF00892">
    <property type="entry name" value="EamA"/>
    <property type="match status" value="1"/>
</dbReference>